<protein>
    <submittedName>
        <fullName evidence="1">Uncharacterized protein</fullName>
    </submittedName>
</protein>
<sequence length="105" mass="12525">MRAAWKKADEYFAKLDLTPTYYAAIVLHPYYKMYRDKLWEQGKAKWLDTNKDSFRALWALYNTTSSTARRPKVYSNDIDDVIDSIIDPSTTRDDDISNDKFERWK</sequence>
<dbReference type="RefSeq" id="XP_014551188.1">
    <property type="nucleotide sequence ID" value="XM_014695702.1"/>
</dbReference>
<accession>W7EBX4</accession>
<dbReference type="Proteomes" id="UP000054337">
    <property type="component" value="Unassembled WGS sequence"/>
</dbReference>
<dbReference type="EMBL" id="KI968840">
    <property type="protein sequence ID" value="EUN21637.1"/>
    <property type="molecule type" value="Genomic_DNA"/>
</dbReference>
<dbReference type="HOGENOM" id="CLU_2236117_0_0_1"/>
<gene>
    <name evidence="1" type="ORF">COCVIDRAFT_20518</name>
</gene>
<organism evidence="1 2">
    <name type="scientific">Bipolaris victoriae (strain FI3)</name>
    <name type="common">Victoria blight of oats agent</name>
    <name type="synonym">Cochliobolus victoriae</name>
    <dbReference type="NCBI Taxonomy" id="930091"/>
    <lineage>
        <taxon>Eukaryota</taxon>
        <taxon>Fungi</taxon>
        <taxon>Dikarya</taxon>
        <taxon>Ascomycota</taxon>
        <taxon>Pezizomycotina</taxon>
        <taxon>Dothideomycetes</taxon>
        <taxon>Pleosporomycetidae</taxon>
        <taxon>Pleosporales</taxon>
        <taxon>Pleosporineae</taxon>
        <taxon>Pleosporaceae</taxon>
        <taxon>Bipolaris</taxon>
    </lineage>
</organism>
<proteinExistence type="predicted"/>
<evidence type="ECO:0000313" key="2">
    <source>
        <dbReference type="Proteomes" id="UP000054337"/>
    </source>
</evidence>
<reference evidence="1 2" key="1">
    <citation type="journal article" date="2013" name="PLoS Genet.">
        <title>Comparative genome structure, secondary metabolite, and effector coding capacity across Cochliobolus pathogens.</title>
        <authorList>
            <person name="Condon B.J."/>
            <person name="Leng Y."/>
            <person name="Wu D."/>
            <person name="Bushley K.E."/>
            <person name="Ohm R.A."/>
            <person name="Otillar R."/>
            <person name="Martin J."/>
            <person name="Schackwitz W."/>
            <person name="Grimwood J."/>
            <person name="MohdZainudin N."/>
            <person name="Xue C."/>
            <person name="Wang R."/>
            <person name="Manning V.A."/>
            <person name="Dhillon B."/>
            <person name="Tu Z.J."/>
            <person name="Steffenson B.J."/>
            <person name="Salamov A."/>
            <person name="Sun H."/>
            <person name="Lowry S."/>
            <person name="LaButti K."/>
            <person name="Han J."/>
            <person name="Copeland A."/>
            <person name="Lindquist E."/>
            <person name="Barry K."/>
            <person name="Schmutz J."/>
            <person name="Baker S.E."/>
            <person name="Ciuffetti L.M."/>
            <person name="Grigoriev I.V."/>
            <person name="Zhong S."/>
            <person name="Turgeon B.G."/>
        </authorList>
    </citation>
    <scope>NUCLEOTIDE SEQUENCE [LARGE SCALE GENOMIC DNA]</scope>
    <source>
        <strain evidence="1 2">FI3</strain>
    </source>
</reference>
<dbReference type="OrthoDB" id="3944237at2759"/>
<name>W7EBX4_BIPV3</name>
<dbReference type="AlphaFoldDB" id="W7EBX4"/>
<keyword evidence="2" id="KW-1185">Reference proteome</keyword>
<evidence type="ECO:0000313" key="1">
    <source>
        <dbReference type="EMBL" id="EUN21637.1"/>
    </source>
</evidence>
<dbReference type="GeneID" id="26252549"/>